<gene>
    <name evidence="9" type="primary">dmsB_2</name>
    <name evidence="9" type="ORF">CE91St30_06650</name>
</gene>
<protein>
    <submittedName>
        <fullName evidence="9">Anaerobic dimethyl sulfoxide reductase chain B</fullName>
    </submittedName>
</protein>
<feature type="domain" description="4Fe-4S ferredoxin-type" evidence="8">
    <location>
        <begin position="57"/>
        <end position="89"/>
    </location>
</feature>
<dbReference type="PANTHER" id="PTHR43177:SF5">
    <property type="entry name" value="ANAEROBIC DIMETHYL SULFOXIDE REDUCTASE CHAIN B-RELATED"/>
    <property type="match status" value="1"/>
</dbReference>
<feature type="domain" description="4Fe-4S ferredoxin-type" evidence="8">
    <location>
        <begin position="4"/>
        <end position="32"/>
    </location>
</feature>
<evidence type="ECO:0000256" key="2">
    <source>
        <dbReference type="ARBA" id="ARBA00022485"/>
    </source>
</evidence>
<dbReference type="EMBL" id="AP025564">
    <property type="protein sequence ID" value="BDE95332.1"/>
    <property type="molecule type" value="Genomic_DNA"/>
</dbReference>
<evidence type="ECO:0000256" key="3">
    <source>
        <dbReference type="ARBA" id="ARBA00022723"/>
    </source>
</evidence>
<keyword evidence="4" id="KW-0677">Repeat</keyword>
<dbReference type="RefSeq" id="WP_244411742.1">
    <property type="nucleotide sequence ID" value="NZ_AP025564.1"/>
</dbReference>
<evidence type="ECO:0000313" key="9">
    <source>
        <dbReference type="EMBL" id="BDE95332.1"/>
    </source>
</evidence>
<evidence type="ECO:0000256" key="4">
    <source>
        <dbReference type="ARBA" id="ARBA00022737"/>
    </source>
</evidence>
<keyword evidence="5" id="KW-0249">Electron transport</keyword>
<dbReference type="CDD" id="cd16371">
    <property type="entry name" value="DMSOR_beta_like"/>
    <property type="match status" value="1"/>
</dbReference>
<keyword evidence="2" id="KW-0004">4Fe-4S</keyword>
<keyword evidence="6" id="KW-0408">Iron</keyword>
<feature type="domain" description="4Fe-4S ferredoxin-type" evidence="8">
    <location>
        <begin position="91"/>
        <end position="120"/>
    </location>
</feature>
<reference evidence="9 10" key="1">
    <citation type="submission" date="2022-01" db="EMBL/GenBank/DDBJ databases">
        <title>Novel bile acid biosynthetic pathways are enriched in the microbiome of centenarians.</title>
        <authorList>
            <person name="Sato Y."/>
            <person name="Atarashi K."/>
            <person name="Plichta R.D."/>
            <person name="Arai Y."/>
            <person name="Sasajima S."/>
            <person name="Kearney M.S."/>
            <person name="Suda W."/>
            <person name="Takeshita K."/>
            <person name="Sasaki T."/>
            <person name="Okamoto S."/>
            <person name="Skelly N.A."/>
            <person name="Okamura Y."/>
            <person name="Vlamakis H."/>
            <person name="Li Y."/>
            <person name="Tanoue T."/>
            <person name="Takei H."/>
            <person name="Nittono H."/>
            <person name="Narushima S."/>
            <person name="Irie J."/>
            <person name="Itoh H."/>
            <person name="Moriya K."/>
            <person name="Sugiura Y."/>
            <person name="Suematsu M."/>
            <person name="Moritoki N."/>
            <person name="Shibata S."/>
            <person name="Littman R.D."/>
            <person name="Fischbach A.M."/>
            <person name="Uwamino Y."/>
            <person name="Inoue T."/>
            <person name="Honda A."/>
            <person name="Hattori M."/>
            <person name="Murai T."/>
            <person name="Xavier J.R."/>
            <person name="Hirose N."/>
            <person name="Honda K."/>
        </authorList>
    </citation>
    <scope>NUCLEOTIDE SEQUENCE [LARGE SCALE GENOMIC DNA]</scope>
    <source>
        <strain evidence="9 10">CE91-St30</strain>
    </source>
</reference>
<proteinExistence type="predicted"/>
<name>A0ABM7WGH5_9ACTN</name>
<keyword evidence="1" id="KW-0813">Transport</keyword>
<dbReference type="SUPFAM" id="SSF54862">
    <property type="entry name" value="4Fe-4S ferredoxins"/>
    <property type="match status" value="1"/>
</dbReference>
<sequence>MTQYGFYFDSSRCTGCKTCEMACKDYKDLSQTVAFRKVYDYEGGTWTAADDGSYTTDAYAYHVSLACNHCDMPACMGACPSGAIDKDQKTGIVRIHDDKCTASGACVEACPYNVPILDTEKGYAVKCDLCYDRVTNGQNPICIEACPLRALEFGEIEDLRAKYGDTAAIAPMPSPDETQPNIAIKACDAAKEPGDSTGAIVNEMEVTGTPAA</sequence>
<evidence type="ECO:0000256" key="6">
    <source>
        <dbReference type="ARBA" id="ARBA00023004"/>
    </source>
</evidence>
<dbReference type="InterPro" id="IPR017896">
    <property type="entry name" value="4Fe4S_Fe-S-bd"/>
</dbReference>
<accession>A0ABM7WGH5</accession>
<keyword evidence="10" id="KW-1185">Reference proteome</keyword>
<evidence type="ECO:0000313" key="10">
    <source>
        <dbReference type="Proteomes" id="UP001320544"/>
    </source>
</evidence>
<evidence type="ECO:0000256" key="1">
    <source>
        <dbReference type="ARBA" id="ARBA00022448"/>
    </source>
</evidence>
<dbReference type="Pfam" id="PF13247">
    <property type="entry name" value="Fer4_11"/>
    <property type="match status" value="1"/>
</dbReference>
<keyword evidence="3" id="KW-0479">Metal-binding</keyword>
<keyword evidence="7" id="KW-0411">Iron-sulfur</keyword>
<dbReference type="Gene3D" id="3.30.70.20">
    <property type="match status" value="2"/>
</dbReference>
<evidence type="ECO:0000256" key="7">
    <source>
        <dbReference type="ARBA" id="ARBA00023014"/>
    </source>
</evidence>
<dbReference type="Pfam" id="PF12797">
    <property type="entry name" value="Fer4_2"/>
    <property type="match status" value="1"/>
</dbReference>
<dbReference type="PROSITE" id="PS51379">
    <property type="entry name" value="4FE4S_FER_2"/>
    <property type="match status" value="3"/>
</dbReference>
<dbReference type="Proteomes" id="UP001320544">
    <property type="component" value="Chromosome"/>
</dbReference>
<dbReference type="PANTHER" id="PTHR43177">
    <property type="entry name" value="PROTEIN NRFC"/>
    <property type="match status" value="1"/>
</dbReference>
<dbReference type="InterPro" id="IPR050954">
    <property type="entry name" value="ET_IronSulfur_Cluster-Binding"/>
</dbReference>
<evidence type="ECO:0000259" key="8">
    <source>
        <dbReference type="PROSITE" id="PS51379"/>
    </source>
</evidence>
<evidence type="ECO:0000256" key="5">
    <source>
        <dbReference type="ARBA" id="ARBA00022982"/>
    </source>
</evidence>
<organism evidence="9 10">
    <name type="scientific">Raoultibacter timonensis</name>
    <dbReference type="NCBI Taxonomy" id="1907662"/>
    <lineage>
        <taxon>Bacteria</taxon>
        <taxon>Bacillati</taxon>
        <taxon>Actinomycetota</taxon>
        <taxon>Coriobacteriia</taxon>
        <taxon>Eggerthellales</taxon>
        <taxon>Eggerthellaceae</taxon>
        <taxon>Raoultibacter</taxon>
    </lineage>
</organism>